<organism evidence="5 6">
    <name type="scientific">Actinacidiphila yanglinensis</name>
    <dbReference type="NCBI Taxonomy" id="310779"/>
    <lineage>
        <taxon>Bacteria</taxon>
        <taxon>Bacillati</taxon>
        <taxon>Actinomycetota</taxon>
        <taxon>Actinomycetes</taxon>
        <taxon>Kitasatosporales</taxon>
        <taxon>Streptomycetaceae</taxon>
        <taxon>Actinacidiphila</taxon>
    </lineage>
</organism>
<dbReference type="Gene3D" id="3.40.50.980">
    <property type="match status" value="2"/>
</dbReference>
<feature type="region of interest" description="Disordered" evidence="3">
    <location>
        <begin position="717"/>
        <end position="740"/>
    </location>
</feature>
<evidence type="ECO:0000256" key="3">
    <source>
        <dbReference type="SAM" id="MobiDB-lite"/>
    </source>
</evidence>
<dbReference type="Gene3D" id="3.30.559.30">
    <property type="entry name" value="Nonribosomal peptide synthetase, condensation domain"/>
    <property type="match status" value="1"/>
</dbReference>
<dbReference type="NCBIfam" id="TIGR01733">
    <property type="entry name" value="AA-adenyl-dom"/>
    <property type="match status" value="1"/>
</dbReference>
<dbReference type="InterPro" id="IPR010071">
    <property type="entry name" value="AA_adenyl_dom"/>
</dbReference>
<keyword evidence="6" id="KW-1185">Reference proteome</keyword>
<dbReference type="InterPro" id="IPR009081">
    <property type="entry name" value="PP-bd_ACP"/>
</dbReference>
<reference evidence="5 6" key="1">
    <citation type="submission" date="2016-10" db="EMBL/GenBank/DDBJ databases">
        <authorList>
            <person name="de Groot N.N."/>
        </authorList>
    </citation>
    <scope>NUCLEOTIDE SEQUENCE [LARGE SCALE GENOMIC DNA]</scope>
    <source>
        <strain evidence="5 6">CGMCC 4.2023</strain>
    </source>
</reference>
<dbReference type="InterPro" id="IPR045851">
    <property type="entry name" value="AMP-bd_C_sf"/>
</dbReference>
<evidence type="ECO:0000259" key="4">
    <source>
        <dbReference type="PROSITE" id="PS50075"/>
    </source>
</evidence>
<dbReference type="SUPFAM" id="SSF47336">
    <property type="entry name" value="ACP-like"/>
    <property type="match status" value="1"/>
</dbReference>
<dbReference type="FunFam" id="3.40.50.980:FF:000001">
    <property type="entry name" value="Non-ribosomal peptide synthetase"/>
    <property type="match status" value="1"/>
</dbReference>
<protein>
    <submittedName>
        <fullName evidence="5">Amino acid adenylation domain-containing protein</fullName>
    </submittedName>
</protein>
<dbReference type="InterPro" id="IPR025110">
    <property type="entry name" value="AMP-bd_C"/>
</dbReference>
<dbReference type="InterPro" id="IPR000873">
    <property type="entry name" value="AMP-dep_synth/lig_dom"/>
</dbReference>
<dbReference type="FunFam" id="3.30.300.30:FF:000010">
    <property type="entry name" value="Enterobactin synthetase component F"/>
    <property type="match status" value="1"/>
</dbReference>
<dbReference type="RefSeq" id="WP_103887219.1">
    <property type="nucleotide sequence ID" value="NZ_FNVU01000008.1"/>
</dbReference>
<dbReference type="Gene3D" id="3.30.300.30">
    <property type="match status" value="1"/>
</dbReference>
<dbReference type="InterPro" id="IPR036736">
    <property type="entry name" value="ACP-like_sf"/>
</dbReference>
<dbReference type="GO" id="GO:0005737">
    <property type="term" value="C:cytoplasm"/>
    <property type="evidence" value="ECO:0007669"/>
    <property type="project" value="TreeGrafter"/>
</dbReference>
<dbReference type="InterPro" id="IPR020845">
    <property type="entry name" value="AMP-binding_CS"/>
</dbReference>
<dbReference type="Pfam" id="PF00501">
    <property type="entry name" value="AMP-binding"/>
    <property type="match status" value="1"/>
</dbReference>
<dbReference type="OrthoDB" id="2472181at2"/>
<evidence type="ECO:0000256" key="1">
    <source>
        <dbReference type="ARBA" id="ARBA00022450"/>
    </source>
</evidence>
<evidence type="ECO:0000313" key="6">
    <source>
        <dbReference type="Proteomes" id="UP000236754"/>
    </source>
</evidence>
<feature type="compositionally biased region" description="Pro residues" evidence="3">
    <location>
        <begin position="726"/>
        <end position="738"/>
    </location>
</feature>
<sequence>MTLPTTYAAGRDTQPAEAAWHAYLAAVDEPTLLVPVLASAAGAGGPAGAARTERELSEAVSGRLAAQCAVRGLALESVVRVAWGAVLSLLTGGVHVVFGGPALPVRLHYRAAASFAAAAEELAGEQSRLAGHEPAWSDPSGELFDTALEVAGPQSSDPLPGGAPVRCTVHPGARTRLCVTARGAVGTDLPAELLVRLLEGFADDPDRPIGTVALLTGDEHHRVLGVWNDTGEEPAPVSLAEVVRRQAADHPHRTALVGDGETLTYARLDERADRLARLLRRRGCRPEDIVALVLPRSVEMVVAIVAVGRAGAAYLPVDPDYPAERVAFMLADARPALLVTTAGSAPPAGIGPEPIVLDDPGTVADLRDESAAGNPIPPCRTANPAYVIYTSGTTGRPKGVVVTHAGLASLAAAKVERMAVAPDSRVLQFASPSFDASITELVAAFTAGATLVVPPPGPLAGEELERVLLAERISHAVLPPVAVASLAEPRLKGLRTLVMAGEACPAELAATWSGGRRTINAYGPTEATVCATMSEPLSGSEPPPVGGPITGRSVYVLADGLRPVPPGVVGEAYVAGSGLARGYLRRPGLTTTRFVADPFVPGGRMYRTGDLMSWRQDGTLAFHGRADDQVKIRGYRVELGEVAAAVAGHPGVARAVAVVRDEEPGGPRIVAYLVPEDGAAPDPDDLRRHVERFLAPYMVPAAFVDLDDLPLTPSGKLDRAALPAPKAAPAPAGRPPRTPTETALAESFAKVLGIPEVDIDSDFFKLGGNSMLTIVLIREARRAGLSISPRDLINHPTIEALASVARTTG</sequence>
<dbReference type="Proteomes" id="UP000236754">
    <property type="component" value="Unassembled WGS sequence"/>
</dbReference>
<dbReference type="SUPFAM" id="SSF56801">
    <property type="entry name" value="Acetyl-CoA synthetase-like"/>
    <property type="match status" value="1"/>
</dbReference>
<dbReference type="GO" id="GO:0044550">
    <property type="term" value="P:secondary metabolite biosynthetic process"/>
    <property type="evidence" value="ECO:0007669"/>
    <property type="project" value="UniProtKB-ARBA"/>
</dbReference>
<gene>
    <name evidence="5" type="ORF">SAMN05216223_108109</name>
</gene>
<dbReference type="Pfam" id="PF13193">
    <property type="entry name" value="AMP-binding_C"/>
    <property type="match status" value="1"/>
</dbReference>
<dbReference type="GO" id="GO:0017000">
    <property type="term" value="P:antibiotic biosynthetic process"/>
    <property type="evidence" value="ECO:0007669"/>
    <property type="project" value="UniProtKB-ARBA"/>
</dbReference>
<evidence type="ECO:0000256" key="2">
    <source>
        <dbReference type="ARBA" id="ARBA00022553"/>
    </source>
</evidence>
<dbReference type="PANTHER" id="PTHR45527">
    <property type="entry name" value="NONRIBOSOMAL PEPTIDE SYNTHETASE"/>
    <property type="match status" value="1"/>
</dbReference>
<dbReference type="GO" id="GO:0043041">
    <property type="term" value="P:amino acid activation for nonribosomal peptide biosynthetic process"/>
    <property type="evidence" value="ECO:0007669"/>
    <property type="project" value="TreeGrafter"/>
</dbReference>
<dbReference type="GO" id="GO:0031177">
    <property type="term" value="F:phosphopantetheine binding"/>
    <property type="evidence" value="ECO:0007669"/>
    <property type="project" value="InterPro"/>
</dbReference>
<dbReference type="PROSITE" id="PS50075">
    <property type="entry name" value="CARRIER"/>
    <property type="match status" value="1"/>
</dbReference>
<name>A0A1H6C6Q5_9ACTN</name>
<dbReference type="Gene3D" id="2.30.38.10">
    <property type="entry name" value="Luciferase, Domain 3"/>
    <property type="match status" value="1"/>
</dbReference>
<dbReference type="EMBL" id="FNVU01000008">
    <property type="protein sequence ID" value="SEG68602.1"/>
    <property type="molecule type" value="Genomic_DNA"/>
</dbReference>
<dbReference type="Gene3D" id="3.40.50.1820">
    <property type="entry name" value="alpha/beta hydrolase"/>
    <property type="match status" value="1"/>
</dbReference>
<dbReference type="PANTHER" id="PTHR45527:SF1">
    <property type="entry name" value="FATTY ACID SYNTHASE"/>
    <property type="match status" value="1"/>
</dbReference>
<keyword evidence="2" id="KW-0597">Phosphoprotein</keyword>
<dbReference type="FunFam" id="3.40.50.12780:FF:000012">
    <property type="entry name" value="Non-ribosomal peptide synthetase"/>
    <property type="match status" value="1"/>
</dbReference>
<dbReference type="SUPFAM" id="SSF52777">
    <property type="entry name" value="CoA-dependent acyltransferases"/>
    <property type="match status" value="1"/>
</dbReference>
<feature type="domain" description="Carrier" evidence="4">
    <location>
        <begin position="735"/>
        <end position="809"/>
    </location>
</feature>
<accession>A0A1H6C6Q5</accession>
<dbReference type="SMART" id="SM00823">
    <property type="entry name" value="PKS_PP"/>
    <property type="match status" value="1"/>
</dbReference>
<proteinExistence type="predicted"/>
<dbReference type="Pfam" id="PF00550">
    <property type="entry name" value="PP-binding"/>
    <property type="match status" value="1"/>
</dbReference>
<dbReference type="InterPro" id="IPR020806">
    <property type="entry name" value="PKS_PP-bd"/>
</dbReference>
<keyword evidence="1" id="KW-0596">Phosphopantetheine</keyword>
<evidence type="ECO:0000313" key="5">
    <source>
        <dbReference type="EMBL" id="SEG68602.1"/>
    </source>
</evidence>
<dbReference type="PROSITE" id="PS00455">
    <property type="entry name" value="AMP_BINDING"/>
    <property type="match status" value="1"/>
</dbReference>
<dbReference type="AlphaFoldDB" id="A0A1H6C6Q5"/>
<dbReference type="InterPro" id="IPR029058">
    <property type="entry name" value="AB_hydrolase_fold"/>
</dbReference>